<evidence type="ECO:0000256" key="3">
    <source>
        <dbReference type="ARBA" id="ARBA00022448"/>
    </source>
</evidence>
<dbReference type="Proteomes" id="UP001595816">
    <property type="component" value="Unassembled WGS sequence"/>
</dbReference>
<dbReference type="EMBL" id="JBHSAY010000029">
    <property type="protein sequence ID" value="MFC4136398.1"/>
    <property type="molecule type" value="Genomic_DNA"/>
</dbReference>
<evidence type="ECO:0000313" key="9">
    <source>
        <dbReference type="EMBL" id="MFC4136398.1"/>
    </source>
</evidence>
<comment type="caution">
    <text evidence="9">The sequence shown here is derived from an EMBL/GenBank/DDBJ whole genome shotgun (WGS) entry which is preliminary data.</text>
</comment>
<feature type="transmembrane region" description="Helical" evidence="8">
    <location>
        <begin position="18"/>
        <end position="36"/>
    </location>
</feature>
<evidence type="ECO:0000256" key="4">
    <source>
        <dbReference type="ARBA" id="ARBA00022475"/>
    </source>
</evidence>
<dbReference type="Pfam" id="PF01032">
    <property type="entry name" value="FecCD"/>
    <property type="match status" value="1"/>
</dbReference>
<accession>A0ABV8M1F1</accession>
<evidence type="ECO:0000256" key="5">
    <source>
        <dbReference type="ARBA" id="ARBA00022692"/>
    </source>
</evidence>
<evidence type="ECO:0000256" key="2">
    <source>
        <dbReference type="ARBA" id="ARBA00007935"/>
    </source>
</evidence>
<evidence type="ECO:0000313" key="10">
    <source>
        <dbReference type="Proteomes" id="UP001595816"/>
    </source>
</evidence>
<evidence type="ECO:0000256" key="1">
    <source>
        <dbReference type="ARBA" id="ARBA00004651"/>
    </source>
</evidence>
<evidence type="ECO:0000256" key="8">
    <source>
        <dbReference type="SAM" id="Phobius"/>
    </source>
</evidence>
<dbReference type="InterPro" id="IPR037294">
    <property type="entry name" value="ABC_BtuC-like"/>
</dbReference>
<feature type="transmembrane region" description="Helical" evidence="8">
    <location>
        <begin position="317"/>
        <end position="335"/>
    </location>
</feature>
<reference evidence="10" key="1">
    <citation type="journal article" date="2019" name="Int. J. Syst. Evol. Microbiol.">
        <title>The Global Catalogue of Microorganisms (GCM) 10K type strain sequencing project: providing services to taxonomists for standard genome sequencing and annotation.</title>
        <authorList>
            <consortium name="The Broad Institute Genomics Platform"/>
            <consortium name="The Broad Institute Genome Sequencing Center for Infectious Disease"/>
            <person name="Wu L."/>
            <person name="Ma J."/>
        </authorList>
    </citation>
    <scope>NUCLEOTIDE SEQUENCE [LARGE SCALE GENOMIC DNA]</scope>
    <source>
        <strain evidence="10">CGMCC 4.7289</strain>
    </source>
</reference>
<name>A0ABV8M1F1_9ACTN</name>
<gene>
    <name evidence="9" type="ORF">ACFOZ4_37815</name>
</gene>
<feature type="transmembrane region" description="Helical" evidence="8">
    <location>
        <begin position="156"/>
        <end position="175"/>
    </location>
</feature>
<keyword evidence="10" id="KW-1185">Reference proteome</keyword>
<dbReference type="CDD" id="cd06550">
    <property type="entry name" value="TM_ABC_iron-siderophores_like"/>
    <property type="match status" value="1"/>
</dbReference>
<keyword evidence="5 8" id="KW-0812">Transmembrane</keyword>
<keyword evidence="7 8" id="KW-0472">Membrane</keyword>
<keyword evidence="6 8" id="KW-1133">Transmembrane helix</keyword>
<dbReference type="PROSITE" id="PS51257">
    <property type="entry name" value="PROKAR_LIPOPROTEIN"/>
    <property type="match status" value="1"/>
</dbReference>
<keyword evidence="3" id="KW-0813">Transport</keyword>
<proteinExistence type="inferred from homology"/>
<feature type="transmembrane region" description="Helical" evidence="8">
    <location>
        <begin position="72"/>
        <end position="93"/>
    </location>
</feature>
<keyword evidence="4" id="KW-1003">Cell membrane</keyword>
<dbReference type="SUPFAM" id="SSF81345">
    <property type="entry name" value="ABC transporter involved in vitamin B12 uptake, BtuC"/>
    <property type="match status" value="1"/>
</dbReference>
<dbReference type="Gene3D" id="1.10.3470.10">
    <property type="entry name" value="ABC transporter involved in vitamin B12 uptake, BtuC"/>
    <property type="match status" value="1"/>
</dbReference>
<comment type="subcellular location">
    <subcellularLocation>
        <location evidence="1">Cell membrane</location>
        <topology evidence="1">Multi-pass membrane protein</topology>
    </subcellularLocation>
</comment>
<evidence type="ECO:0000256" key="7">
    <source>
        <dbReference type="ARBA" id="ARBA00023136"/>
    </source>
</evidence>
<feature type="transmembrane region" description="Helical" evidence="8">
    <location>
        <begin position="246"/>
        <end position="268"/>
    </location>
</feature>
<dbReference type="RefSeq" id="WP_253750842.1">
    <property type="nucleotide sequence ID" value="NZ_JAMZDZ010000001.1"/>
</dbReference>
<organism evidence="9 10">
    <name type="scientific">Hamadaea flava</name>
    <dbReference type="NCBI Taxonomy" id="1742688"/>
    <lineage>
        <taxon>Bacteria</taxon>
        <taxon>Bacillati</taxon>
        <taxon>Actinomycetota</taxon>
        <taxon>Actinomycetes</taxon>
        <taxon>Micromonosporales</taxon>
        <taxon>Micromonosporaceae</taxon>
        <taxon>Hamadaea</taxon>
    </lineage>
</organism>
<sequence length="345" mass="34297">MTVLRAATVSVRLRPRSVVAGLAVLAVALGCALLLLSTGDYPLSPDAALKAVLGSGTPADAYIVQELRAPRVVTALLAGAALALAGAIFQALTRNPLGSPDVLGFTQGSAAGALVAIVVTGGGSLTLAAGALVGGIVTGAAIYLLAVRHGSHGNHLVLVGIGVAAVLTGVNGYLFTRAEITDASRAMLWLTGSLDGRGWEDALPLLAVLAVVVPIVLFGLSRPLSALALGDDQALALGVRVTPVRVSLLAAAVLLCSAAAAAAGPVSFVALTAPQVARRITGDPGPNLLSSVLVGAALMTAADLAAQRLVPGRDLPVGVLTGILGGAYLVWLLAARRRSSLGGRS</sequence>
<dbReference type="PANTHER" id="PTHR30472">
    <property type="entry name" value="FERRIC ENTEROBACTIN TRANSPORT SYSTEM PERMEASE PROTEIN"/>
    <property type="match status" value="1"/>
</dbReference>
<protein>
    <submittedName>
        <fullName evidence="9">FecCD family ABC transporter permease</fullName>
    </submittedName>
</protein>
<dbReference type="PANTHER" id="PTHR30472:SF24">
    <property type="entry name" value="FERRIC ENTEROBACTIN TRANSPORT SYSTEM PERMEASE PROTEIN FEPG"/>
    <property type="match status" value="1"/>
</dbReference>
<feature type="transmembrane region" description="Helical" evidence="8">
    <location>
        <begin position="202"/>
        <end position="220"/>
    </location>
</feature>
<dbReference type="InterPro" id="IPR000522">
    <property type="entry name" value="ABC_transptr_permease_BtuC"/>
</dbReference>
<comment type="similarity">
    <text evidence="2">Belongs to the binding-protein-dependent transport system permease family. FecCD subfamily.</text>
</comment>
<feature type="transmembrane region" description="Helical" evidence="8">
    <location>
        <begin position="113"/>
        <end position="144"/>
    </location>
</feature>
<evidence type="ECO:0000256" key="6">
    <source>
        <dbReference type="ARBA" id="ARBA00022989"/>
    </source>
</evidence>